<comment type="caution">
    <text evidence="1">The sequence shown here is derived from an EMBL/GenBank/DDBJ whole genome shotgun (WGS) entry which is preliminary data.</text>
</comment>
<gene>
    <name evidence="1" type="ORF">CNE99_07060</name>
</gene>
<evidence type="ECO:0000313" key="2">
    <source>
        <dbReference type="Proteomes" id="UP000219327"/>
    </source>
</evidence>
<reference evidence="1 2" key="1">
    <citation type="submission" date="2017-08" db="EMBL/GenBank/DDBJ databases">
        <title>Fine stratification of microbial communities through a metagenomic profile of the photic zone.</title>
        <authorList>
            <person name="Haro-Moreno J.M."/>
            <person name="Lopez-Perez M."/>
            <person name="De La Torre J."/>
            <person name="Picazo A."/>
            <person name="Camacho A."/>
            <person name="Rodriguez-Valera F."/>
        </authorList>
    </citation>
    <scope>NUCLEOTIDE SEQUENCE [LARGE SCALE GENOMIC DNA]</scope>
    <source>
        <strain evidence="1">MED-G24</strain>
    </source>
</reference>
<organism evidence="1 2">
    <name type="scientific">OM182 bacterium MED-G24</name>
    <dbReference type="NCBI Taxonomy" id="1986255"/>
    <lineage>
        <taxon>Bacteria</taxon>
        <taxon>Pseudomonadati</taxon>
        <taxon>Pseudomonadota</taxon>
        <taxon>Gammaproteobacteria</taxon>
        <taxon>OMG group</taxon>
        <taxon>OM182 clade</taxon>
    </lineage>
</organism>
<proteinExistence type="predicted"/>
<accession>A0A2A5WPI2</accession>
<sequence>MHAEYLYFGISGKIGKVTILATLHDLTANEEGADYGPEIDSVATWAFATQMSFQFKVADYSAYTLATDTTKSSLLLNTRF</sequence>
<evidence type="ECO:0008006" key="3">
    <source>
        <dbReference type="Google" id="ProtNLM"/>
    </source>
</evidence>
<dbReference type="EMBL" id="NTKD01000037">
    <property type="protein sequence ID" value="PDH38372.1"/>
    <property type="molecule type" value="Genomic_DNA"/>
</dbReference>
<dbReference type="AlphaFoldDB" id="A0A2A5WPI2"/>
<protein>
    <recommendedName>
        <fullName evidence="3">Porin domain-containing protein</fullName>
    </recommendedName>
</protein>
<dbReference type="Proteomes" id="UP000219327">
    <property type="component" value="Unassembled WGS sequence"/>
</dbReference>
<evidence type="ECO:0000313" key="1">
    <source>
        <dbReference type="EMBL" id="PDH38372.1"/>
    </source>
</evidence>
<name>A0A2A5WPI2_9GAMM</name>